<organism evidence="1 2">
    <name type="scientific">Bifidobacterium choloepi</name>
    <dbReference type="NCBI Taxonomy" id="2614131"/>
    <lineage>
        <taxon>Bacteria</taxon>
        <taxon>Bacillati</taxon>
        <taxon>Actinomycetota</taxon>
        <taxon>Actinomycetes</taxon>
        <taxon>Bifidobacteriales</taxon>
        <taxon>Bifidobacteriaceae</taxon>
        <taxon>Bifidobacterium</taxon>
    </lineage>
</organism>
<name>A0A6I5NP81_9BIFI</name>
<keyword evidence="2" id="KW-1185">Reference proteome</keyword>
<accession>A0A6I5NP81</accession>
<dbReference type="RefSeq" id="WP_163228113.1">
    <property type="nucleotide sequence ID" value="NZ_VYSG01000004.1"/>
</dbReference>
<sequence>MTDFLAVFRKEFGAGTVEIQPFSPQFLSFERFPRPHPREIFHPLLVILWAKTRQKTGNKNAFP</sequence>
<reference evidence="1 2" key="1">
    <citation type="submission" date="2019-09" db="EMBL/GenBank/DDBJ databases">
        <title>Phylogenetic characterization of a novel taxon of the genus Bifidobacterium: Bifidobacterium choloepi sp. nov.</title>
        <authorList>
            <person name="Modesto M."/>
            <person name="Satti M."/>
        </authorList>
    </citation>
    <scope>NUCLEOTIDE SEQUENCE [LARGE SCALE GENOMIC DNA]</scope>
    <source>
        <strain evidence="1 2">BRDM6</strain>
    </source>
</reference>
<proteinExistence type="predicted"/>
<comment type="caution">
    <text evidence="1">The sequence shown here is derived from an EMBL/GenBank/DDBJ whole genome shotgun (WGS) entry which is preliminary data.</text>
</comment>
<dbReference type="EMBL" id="VYSG01000004">
    <property type="protein sequence ID" value="NEG70512.1"/>
    <property type="molecule type" value="Genomic_DNA"/>
</dbReference>
<dbReference type="AlphaFoldDB" id="A0A6I5NP81"/>
<evidence type="ECO:0000313" key="1">
    <source>
        <dbReference type="EMBL" id="NEG70512.1"/>
    </source>
</evidence>
<evidence type="ECO:0000313" key="2">
    <source>
        <dbReference type="Proteomes" id="UP000469292"/>
    </source>
</evidence>
<dbReference type="Proteomes" id="UP000469292">
    <property type="component" value="Unassembled WGS sequence"/>
</dbReference>
<gene>
    <name evidence="1" type="ORF">F6S87_07895</name>
</gene>
<protein>
    <submittedName>
        <fullName evidence="1">Uncharacterized protein</fullName>
    </submittedName>
</protein>